<dbReference type="EMBL" id="CP013213">
    <property type="protein sequence ID" value="AMC94472.1"/>
    <property type="molecule type" value="Genomic_DNA"/>
</dbReference>
<organism evidence="1 2">
    <name type="scientific">Erysipelothrix larvae</name>
    <dbReference type="NCBI Taxonomy" id="1514105"/>
    <lineage>
        <taxon>Bacteria</taxon>
        <taxon>Bacillati</taxon>
        <taxon>Bacillota</taxon>
        <taxon>Erysipelotrichia</taxon>
        <taxon>Erysipelotrichales</taxon>
        <taxon>Erysipelotrichaceae</taxon>
        <taxon>Erysipelothrix</taxon>
    </lineage>
</organism>
<dbReference type="OrthoDB" id="5507254at2"/>
<evidence type="ECO:0000313" key="1">
    <source>
        <dbReference type="EMBL" id="AMC94472.1"/>
    </source>
</evidence>
<proteinExistence type="predicted"/>
<reference evidence="1 2" key="1">
    <citation type="submission" date="2015-10" db="EMBL/GenBank/DDBJ databases">
        <title>Erysipelothrix larvae sp. LV19 isolated from the larval gut of the rhinoceros beetle, Trypoxylus dichotomus.</title>
        <authorList>
            <person name="Lim S."/>
            <person name="Kim B.-C."/>
        </authorList>
    </citation>
    <scope>NUCLEOTIDE SEQUENCE [LARGE SCALE GENOMIC DNA]</scope>
    <source>
        <strain evidence="1 2">LV19</strain>
    </source>
</reference>
<dbReference type="AlphaFoldDB" id="A0A109UHN1"/>
<accession>A0A109UHN1</accession>
<dbReference type="KEGG" id="erl:AOC36_10950"/>
<name>A0A109UHN1_9FIRM</name>
<keyword evidence="2" id="KW-1185">Reference proteome</keyword>
<evidence type="ECO:0000313" key="2">
    <source>
        <dbReference type="Proteomes" id="UP000063781"/>
    </source>
</evidence>
<dbReference type="RefSeq" id="WP_067634243.1">
    <property type="nucleotide sequence ID" value="NZ_CP013213.1"/>
</dbReference>
<gene>
    <name evidence="1" type="ORF">AOC36_10950</name>
</gene>
<sequence length="104" mass="12502">METFVRFENTILLSYNKTYDCYELVEDSGRGFPYEFYDELTLDGVDYYALYLDYKERYPSVSTDQWLDIQEVEQFLLNAQSTTEEGSKRNQKLRDIIQQYLKSI</sequence>
<dbReference type="STRING" id="1514105.AOC36_10950"/>
<protein>
    <submittedName>
        <fullName evidence="1">Uncharacterized protein</fullName>
    </submittedName>
</protein>
<dbReference type="Proteomes" id="UP000063781">
    <property type="component" value="Chromosome"/>
</dbReference>